<dbReference type="GO" id="GO:0005524">
    <property type="term" value="F:ATP binding"/>
    <property type="evidence" value="ECO:0007669"/>
    <property type="project" value="UniProtKB-UniRule"/>
</dbReference>
<keyword evidence="7 10" id="KW-0067">ATP-binding</keyword>
<evidence type="ECO:0000256" key="12">
    <source>
        <dbReference type="RuleBase" id="RU003784"/>
    </source>
</evidence>
<gene>
    <name evidence="10 14" type="primary">miaA</name>
    <name evidence="14" type="ORF">FWJ32_11890</name>
</gene>
<dbReference type="Gene3D" id="3.40.50.300">
    <property type="entry name" value="P-loop containing nucleotide triphosphate hydrolases"/>
    <property type="match status" value="1"/>
</dbReference>
<dbReference type="InterPro" id="IPR027417">
    <property type="entry name" value="P-loop_NTPase"/>
</dbReference>
<protein>
    <recommendedName>
        <fullName evidence="10">tRNA dimethylallyltransferase</fullName>
        <ecNumber evidence="10">2.5.1.75</ecNumber>
    </recommendedName>
    <alternativeName>
        <fullName evidence="10">Dimethylallyl diphosphate:tRNA dimethylallyltransferase</fullName>
        <shortName evidence="10">DMAPP:tRNA dimethylallyltransferase</shortName>
        <shortName evidence="10">DMATase</shortName>
    </alternativeName>
    <alternativeName>
        <fullName evidence="10">Isopentenyl-diphosphate:tRNA isopentenyltransferase</fullName>
        <shortName evidence="10">IPP transferase</shortName>
        <shortName evidence="10">IPPT</shortName>
        <shortName evidence="10">IPTase</shortName>
    </alternativeName>
</protein>
<comment type="caution">
    <text evidence="10">Lacks conserved residue(s) required for the propagation of feature annotation.</text>
</comment>
<reference evidence="14 15" key="1">
    <citation type="submission" date="2019-08" db="EMBL/GenBank/DDBJ databases">
        <title>Calorimonas adulescens gen. nov., sp. nov., an anaerobic thermophilic bacterium from Sakhalin hot spring.</title>
        <authorList>
            <person name="Khomyakova M.A."/>
            <person name="Merkel A.Y."/>
            <person name="Novikov A."/>
            <person name="Bonch-Osmolovskaya E.A."/>
            <person name="Slobodkin A.I."/>
        </authorList>
    </citation>
    <scope>NUCLEOTIDE SEQUENCE [LARGE SCALE GENOMIC DNA]</scope>
    <source>
        <strain evidence="14 15">A05MB</strain>
    </source>
</reference>
<proteinExistence type="inferred from homology"/>
<evidence type="ECO:0000256" key="2">
    <source>
        <dbReference type="ARBA" id="ARBA00003213"/>
    </source>
</evidence>
<comment type="cofactor">
    <cofactor evidence="1 10">
        <name>Mg(2+)</name>
        <dbReference type="ChEBI" id="CHEBI:18420"/>
    </cofactor>
</comment>
<dbReference type="FunFam" id="1.10.20.140:FF:000001">
    <property type="entry name" value="tRNA dimethylallyltransferase"/>
    <property type="match status" value="1"/>
</dbReference>
<dbReference type="GO" id="GO:0052381">
    <property type="term" value="F:tRNA dimethylallyltransferase activity"/>
    <property type="evidence" value="ECO:0007669"/>
    <property type="project" value="UniProtKB-UniRule"/>
</dbReference>
<dbReference type="Proteomes" id="UP000322976">
    <property type="component" value="Unassembled WGS sequence"/>
</dbReference>
<comment type="subunit">
    <text evidence="10">Monomer.</text>
</comment>
<feature type="site" description="Interaction with substrate tRNA" evidence="10">
    <location>
        <position position="124"/>
    </location>
</feature>
<comment type="function">
    <text evidence="2 10 12">Catalyzes the transfer of a dimethylallyl group onto the adenine at position 37 in tRNAs that read codons beginning with uridine, leading to the formation of N6-(dimethylallyl)adenosine (i(6)A).</text>
</comment>
<feature type="region of interest" description="Interaction with substrate tRNA" evidence="10">
    <location>
        <begin position="35"/>
        <end position="38"/>
    </location>
</feature>
<dbReference type="PANTHER" id="PTHR11088:SF60">
    <property type="entry name" value="TRNA DIMETHYLALLYLTRANSFERASE"/>
    <property type="match status" value="1"/>
</dbReference>
<name>A0A5D8Q8J4_9THEO</name>
<keyword evidence="4 10" id="KW-0808">Transferase</keyword>
<evidence type="ECO:0000313" key="14">
    <source>
        <dbReference type="EMBL" id="TZE80802.1"/>
    </source>
</evidence>
<accession>A0A5D8Q8J4</accession>
<dbReference type="AlphaFoldDB" id="A0A5D8Q8J4"/>
<dbReference type="RefSeq" id="WP_149546182.1">
    <property type="nucleotide sequence ID" value="NZ_VTPS01000023.1"/>
</dbReference>
<evidence type="ECO:0000313" key="15">
    <source>
        <dbReference type="Proteomes" id="UP000322976"/>
    </source>
</evidence>
<dbReference type="Pfam" id="PF01715">
    <property type="entry name" value="IPPT"/>
    <property type="match status" value="1"/>
</dbReference>
<sequence>MAPPLIVIVGPTAVGKSDLAFDLALKINGEIVSADSMQIYKLMDIGTAKPEVSKRNIVRHYMIDIVYPDEEYSVALYKQDAEKAIEKIYSKNKIPIVVGGTGLYINSIINKVNYSESGPDKNFREQLDNLSNEKGIEYLHNMLYKIDPVSAKKISVNDKKRIIRALEVYYRTGKPISYYQQLSNNQPNTKYNTLIFGLTMNRTILYDRIERRVDIMINKGLVEEVRSLLSMGYDERLNSMQAIGYRQILGYLRGKLGLNEAINLIKRDTRRYAKRQLTWFRNNDRVEWFDLDKIDEEDIIKKIIERLAGICKE</sequence>
<keyword evidence="5 10" id="KW-0819">tRNA processing</keyword>
<keyword evidence="15" id="KW-1185">Reference proteome</keyword>
<evidence type="ECO:0000256" key="1">
    <source>
        <dbReference type="ARBA" id="ARBA00001946"/>
    </source>
</evidence>
<dbReference type="EC" id="2.5.1.75" evidence="10"/>
<evidence type="ECO:0000256" key="9">
    <source>
        <dbReference type="ARBA" id="ARBA00049563"/>
    </source>
</evidence>
<comment type="catalytic activity">
    <reaction evidence="9 10 11">
        <text>adenosine(37) in tRNA + dimethylallyl diphosphate = N(6)-dimethylallyladenosine(37) in tRNA + diphosphate</text>
        <dbReference type="Rhea" id="RHEA:26482"/>
        <dbReference type="Rhea" id="RHEA-COMP:10162"/>
        <dbReference type="Rhea" id="RHEA-COMP:10375"/>
        <dbReference type="ChEBI" id="CHEBI:33019"/>
        <dbReference type="ChEBI" id="CHEBI:57623"/>
        <dbReference type="ChEBI" id="CHEBI:74411"/>
        <dbReference type="ChEBI" id="CHEBI:74415"/>
        <dbReference type="EC" id="2.5.1.75"/>
    </reaction>
</comment>
<dbReference type="SUPFAM" id="SSF52540">
    <property type="entry name" value="P-loop containing nucleoside triphosphate hydrolases"/>
    <property type="match status" value="2"/>
</dbReference>
<feature type="site" description="Interaction with substrate tRNA" evidence="10">
    <location>
        <position position="101"/>
    </location>
</feature>
<organism evidence="14 15">
    <name type="scientific">Calorimonas adulescens</name>
    <dbReference type="NCBI Taxonomy" id="2606906"/>
    <lineage>
        <taxon>Bacteria</taxon>
        <taxon>Bacillati</taxon>
        <taxon>Bacillota</taxon>
        <taxon>Clostridia</taxon>
        <taxon>Thermoanaerobacterales</taxon>
        <taxon>Thermoanaerobacteraceae</taxon>
        <taxon>Calorimonas</taxon>
    </lineage>
</organism>
<feature type="binding site" evidence="10">
    <location>
        <begin position="10"/>
        <end position="17"/>
    </location>
    <ligand>
        <name>ATP</name>
        <dbReference type="ChEBI" id="CHEBI:30616"/>
    </ligand>
</feature>
<dbReference type="GO" id="GO:0006400">
    <property type="term" value="P:tRNA modification"/>
    <property type="evidence" value="ECO:0007669"/>
    <property type="project" value="TreeGrafter"/>
</dbReference>
<dbReference type="InterPro" id="IPR039657">
    <property type="entry name" value="Dimethylallyltransferase"/>
</dbReference>
<comment type="caution">
    <text evidence="14">The sequence shown here is derived from an EMBL/GenBank/DDBJ whole genome shotgun (WGS) entry which is preliminary data.</text>
</comment>
<comment type="similarity">
    <text evidence="3 10 13">Belongs to the IPP transferase family.</text>
</comment>
<keyword evidence="8 10" id="KW-0460">Magnesium</keyword>
<evidence type="ECO:0000256" key="4">
    <source>
        <dbReference type="ARBA" id="ARBA00022679"/>
    </source>
</evidence>
<dbReference type="HAMAP" id="MF_00185">
    <property type="entry name" value="IPP_trans"/>
    <property type="match status" value="1"/>
</dbReference>
<evidence type="ECO:0000256" key="3">
    <source>
        <dbReference type="ARBA" id="ARBA00005842"/>
    </source>
</evidence>
<evidence type="ECO:0000256" key="11">
    <source>
        <dbReference type="RuleBase" id="RU003783"/>
    </source>
</evidence>
<evidence type="ECO:0000256" key="5">
    <source>
        <dbReference type="ARBA" id="ARBA00022694"/>
    </source>
</evidence>
<dbReference type="InterPro" id="IPR018022">
    <property type="entry name" value="IPT"/>
</dbReference>
<dbReference type="Gene3D" id="1.10.20.140">
    <property type="match status" value="1"/>
</dbReference>
<dbReference type="NCBIfam" id="TIGR00174">
    <property type="entry name" value="miaA"/>
    <property type="match status" value="1"/>
</dbReference>
<evidence type="ECO:0000256" key="7">
    <source>
        <dbReference type="ARBA" id="ARBA00022840"/>
    </source>
</evidence>
<feature type="binding site" evidence="10">
    <location>
        <begin position="12"/>
        <end position="17"/>
    </location>
    <ligand>
        <name>substrate</name>
    </ligand>
</feature>
<evidence type="ECO:0000256" key="6">
    <source>
        <dbReference type="ARBA" id="ARBA00022741"/>
    </source>
</evidence>
<dbReference type="EMBL" id="VTPS01000023">
    <property type="protein sequence ID" value="TZE80802.1"/>
    <property type="molecule type" value="Genomic_DNA"/>
</dbReference>
<keyword evidence="6 10" id="KW-0547">Nucleotide-binding</keyword>
<evidence type="ECO:0000256" key="10">
    <source>
        <dbReference type="HAMAP-Rule" id="MF_00185"/>
    </source>
</evidence>
<dbReference type="PANTHER" id="PTHR11088">
    <property type="entry name" value="TRNA DIMETHYLALLYLTRANSFERASE"/>
    <property type="match status" value="1"/>
</dbReference>
<evidence type="ECO:0000256" key="13">
    <source>
        <dbReference type="RuleBase" id="RU003785"/>
    </source>
</evidence>
<evidence type="ECO:0000256" key="8">
    <source>
        <dbReference type="ARBA" id="ARBA00022842"/>
    </source>
</evidence>